<dbReference type="EMBL" id="FOVF01000005">
    <property type="protein sequence ID" value="SFN13068.1"/>
    <property type="molecule type" value="Genomic_DNA"/>
</dbReference>
<accession>A0A1I4WHB7</accession>
<protein>
    <submittedName>
        <fullName evidence="1">Uncharacterized protein</fullName>
    </submittedName>
</protein>
<dbReference type="OrthoDB" id="5927957at2"/>
<keyword evidence="2" id="KW-1185">Reference proteome</keyword>
<evidence type="ECO:0000313" key="2">
    <source>
        <dbReference type="Proteomes" id="UP000198575"/>
    </source>
</evidence>
<sequence>MTLHRGCSDFFARARPSRAAVLALGAWLVLAAPMAMAESVFRSGFEPLEPAPIVNILRDDRVATLEMDYDGENAWGQWWTMDGNGNDAAGFLVSWWPEGQAGPPPGALPAAIRKDGSIGCLSEHGHDSATLSATRWLVTGNRRVQVQPLLNDAPYRVRVQRINSLGEITSYANEQLFNGGDATRVNALRTAMTYFDDFNLPLGPADETLWNNATVTSTDPRFNLFFINDQFHAHSLNGTRVDNTGDKSQTSQRFRKPLRIENGVRRRIVFDMDSPLSPRSVWYLDLNPVRTDVTGHADFFDMEGATGLPAGMLRLRAQFQTFSVNLIGMDGASHQIASVDMEAAGRQAVSNVRRAFDVRVGTDGIEVRIDGRSVIDAPFAPWTLAAGDYEPLWIAFGYNTPKDANPYYLVHWDNFGFDGPVVEPRSVHNYVTRIAGTDYQKSSRWNSEFPTFTIKVPDDLRPTQAGATAEAWLVWTYQMGDYSSFNLVPGDHVTLNDGASYPLPPRGNNSVPNVPELLDWAVPSTVRIKLGDLVQGGSSPLAIGDNRFRFFADNTGIIDVHLEVFYPPGSAPAYTPPAAIHPFPLHSELPRLGPPARFEQIGSTQIDEEHLIHDVPPTRITISGVVPLTMVVGNHSYANWAPELMVFPVASTEVWSTGGTTGISTVEVFLRPAGIGTPPGNAVMAIDTARDVPAPQGRYTRPFDTREFANGDYEIFVQASTPSGLKSHPSYGNETYLWDAADLSGAYYPIQIRIQN</sequence>
<dbReference type="AlphaFoldDB" id="A0A1I4WHB7"/>
<dbReference type="RefSeq" id="WP_092405648.1">
    <property type="nucleotide sequence ID" value="NZ_FOVF01000005.1"/>
</dbReference>
<proteinExistence type="predicted"/>
<gene>
    <name evidence="1" type="ORF">SAMN05216289_10521</name>
</gene>
<dbReference type="STRING" id="578942.SAMN05216289_10521"/>
<evidence type="ECO:0000313" key="1">
    <source>
        <dbReference type="EMBL" id="SFN13068.1"/>
    </source>
</evidence>
<organism evidence="1 2">
    <name type="scientific">Dokdonella immobilis</name>
    <dbReference type="NCBI Taxonomy" id="578942"/>
    <lineage>
        <taxon>Bacteria</taxon>
        <taxon>Pseudomonadati</taxon>
        <taxon>Pseudomonadota</taxon>
        <taxon>Gammaproteobacteria</taxon>
        <taxon>Lysobacterales</taxon>
        <taxon>Rhodanobacteraceae</taxon>
        <taxon>Dokdonella</taxon>
    </lineage>
</organism>
<dbReference type="Proteomes" id="UP000198575">
    <property type="component" value="Unassembled WGS sequence"/>
</dbReference>
<name>A0A1I4WHB7_9GAMM</name>
<reference evidence="1 2" key="1">
    <citation type="submission" date="2016-10" db="EMBL/GenBank/DDBJ databases">
        <authorList>
            <person name="de Groot N.N."/>
        </authorList>
    </citation>
    <scope>NUCLEOTIDE SEQUENCE [LARGE SCALE GENOMIC DNA]</scope>
    <source>
        <strain evidence="1 2">CGMCC 1.7659</strain>
    </source>
</reference>